<comment type="caution">
    <text evidence="2">The sequence shown here is derived from an EMBL/GenBank/DDBJ whole genome shotgun (WGS) entry which is preliminary data.</text>
</comment>
<feature type="compositionally biased region" description="Basic and acidic residues" evidence="1">
    <location>
        <begin position="63"/>
        <end position="92"/>
    </location>
</feature>
<name>A0AAN6SYP7_9PEZI</name>
<evidence type="ECO:0000256" key="1">
    <source>
        <dbReference type="SAM" id="MobiDB-lite"/>
    </source>
</evidence>
<reference evidence="2" key="1">
    <citation type="journal article" date="2023" name="Mol. Phylogenet. Evol.">
        <title>Genome-scale phylogeny and comparative genomics of the fungal order Sordariales.</title>
        <authorList>
            <person name="Hensen N."/>
            <person name="Bonometti L."/>
            <person name="Westerberg I."/>
            <person name="Brannstrom I.O."/>
            <person name="Guillou S."/>
            <person name="Cros-Aarteil S."/>
            <person name="Calhoun S."/>
            <person name="Haridas S."/>
            <person name="Kuo A."/>
            <person name="Mondo S."/>
            <person name="Pangilinan J."/>
            <person name="Riley R."/>
            <person name="LaButti K."/>
            <person name="Andreopoulos B."/>
            <person name="Lipzen A."/>
            <person name="Chen C."/>
            <person name="Yan M."/>
            <person name="Daum C."/>
            <person name="Ng V."/>
            <person name="Clum A."/>
            <person name="Steindorff A."/>
            <person name="Ohm R.A."/>
            <person name="Martin F."/>
            <person name="Silar P."/>
            <person name="Natvig D.O."/>
            <person name="Lalanne C."/>
            <person name="Gautier V."/>
            <person name="Ament-Velasquez S.L."/>
            <person name="Kruys A."/>
            <person name="Hutchinson M.I."/>
            <person name="Powell A.J."/>
            <person name="Barry K."/>
            <person name="Miller A.N."/>
            <person name="Grigoriev I.V."/>
            <person name="Debuchy R."/>
            <person name="Gladieux P."/>
            <person name="Hiltunen Thoren M."/>
            <person name="Johannesson H."/>
        </authorList>
    </citation>
    <scope>NUCLEOTIDE SEQUENCE</scope>
    <source>
        <strain evidence="2">CBS 757.83</strain>
    </source>
</reference>
<reference evidence="2" key="2">
    <citation type="submission" date="2023-05" db="EMBL/GenBank/DDBJ databases">
        <authorList>
            <consortium name="Lawrence Berkeley National Laboratory"/>
            <person name="Steindorff A."/>
            <person name="Hensen N."/>
            <person name="Bonometti L."/>
            <person name="Westerberg I."/>
            <person name="Brannstrom I.O."/>
            <person name="Guillou S."/>
            <person name="Cros-Aarteil S."/>
            <person name="Calhoun S."/>
            <person name="Haridas S."/>
            <person name="Kuo A."/>
            <person name="Mondo S."/>
            <person name="Pangilinan J."/>
            <person name="Riley R."/>
            <person name="Labutti K."/>
            <person name="Andreopoulos B."/>
            <person name="Lipzen A."/>
            <person name="Chen C."/>
            <person name="Yanf M."/>
            <person name="Daum C."/>
            <person name="Ng V."/>
            <person name="Clum A."/>
            <person name="Ohm R."/>
            <person name="Martin F."/>
            <person name="Silar P."/>
            <person name="Natvig D."/>
            <person name="Lalanne C."/>
            <person name="Gautier V."/>
            <person name="Ament-Velasquez S.L."/>
            <person name="Kruys A."/>
            <person name="Hutchinson M.I."/>
            <person name="Powell A.J."/>
            <person name="Barry K."/>
            <person name="Miller A.N."/>
            <person name="Grigoriev I.V."/>
            <person name="Debuchy R."/>
            <person name="Gladieux P."/>
            <person name="Thoren M.H."/>
            <person name="Johannesson H."/>
        </authorList>
    </citation>
    <scope>NUCLEOTIDE SEQUENCE</scope>
    <source>
        <strain evidence="2">CBS 757.83</strain>
    </source>
</reference>
<dbReference type="AlphaFoldDB" id="A0AAN6SYP7"/>
<protein>
    <submittedName>
        <fullName evidence="2">Uncharacterized protein</fullName>
    </submittedName>
</protein>
<sequence>MDTSTYPAPIFVSPALPSDLVQFIINRCSYPTTLIICADRAEFLSCLTQDLIQQQRPYQSDSHPQRHTTEHPHDTTADPTHQDDEHADRDTRPATAAPPPNQPQPEPQQPRPPPPPPPPPPNKPHPLLTPNLSQLSTTRHIRTIFVPTVSHLRAFLSLFPDSSISSAKISSPPQLAQRRQQQQQTAFPLLVVFSFLALHRHTSEWSAQGLGASSALLVEAGRRAGMGVVLVESVGGSASPRQQRGMAAVLGRWFRFREGEWYGRCGGGAG</sequence>
<evidence type="ECO:0000313" key="3">
    <source>
        <dbReference type="Proteomes" id="UP001305647"/>
    </source>
</evidence>
<gene>
    <name evidence="2" type="ORF">N658DRAFT_526343</name>
</gene>
<evidence type="ECO:0000313" key="2">
    <source>
        <dbReference type="EMBL" id="KAK4098278.1"/>
    </source>
</evidence>
<accession>A0AAN6SYP7</accession>
<proteinExistence type="predicted"/>
<dbReference type="Proteomes" id="UP001305647">
    <property type="component" value="Unassembled WGS sequence"/>
</dbReference>
<feature type="region of interest" description="Disordered" evidence="1">
    <location>
        <begin position="55"/>
        <end position="131"/>
    </location>
</feature>
<organism evidence="2 3">
    <name type="scientific">Parathielavia hyrcaniae</name>
    <dbReference type="NCBI Taxonomy" id="113614"/>
    <lineage>
        <taxon>Eukaryota</taxon>
        <taxon>Fungi</taxon>
        <taxon>Dikarya</taxon>
        <taxon>Ascomycota</taxon>
        <taxon>Pezizomycotina</taxon>
        <taxon>Sordariomycetes</taxon>
        <taxon>Sordariomycetidae</taxon>
        <taxon>Sordariales</taxon>
        <taxon>Chaetomiaceae</taxon>
        <taxon>Parathielavia</taxon>
    </lineage>
</organism>
<feature type="compositionally biased region" description="Pro residues" evidence="1">
    <location>
        <begin position="96"/>
        <end position="124"/>
    </location>
</feature>
<dbReference type="EMBL" id="MU863660">
    <property type="protein sequence ID" value="KAK4098278.1"/>
    <property type="molecule type" value="Genomic_DNA"/>
</dbReference>
<keyword evidence="3" id="KW-1185">Reference proteome</keyword>